<comment type="function">
    <text evidence="1">Resistance to tetracycline by an active tetracycline efflux. This is an energy-dependent process that decreases the accumulation of the antibiotic in whole cells. This protein functions as a metal-tetracycline/H(+) antiporter.</text>
</comment>
<dbReference type="InterPro" id="IPR036259">
    <property type="entry name" value="MFS_trans_sf"/>
</dbReference>
<evidence type="ECO:0000256" key="5">
    <source>
        <dbReference type="ARBA" id="ARBA00022692"/>
    </source>
</evidence>
<name>A0ABY8AQR8_9GAMM</name>
<proteinExistence type="inferred from homology"/>
<dbReference type="InterPro" id="IPR005829">
    <property type="entry name" value="Sugar_transporter_CS"/>
</dbReference>
<gene>
    <name evidence="10" type="ORF">PXX05_13335</name>
</gene>
<dbReference type="RefSeq" id="WP_275088684.1">
    <property type="nucleotide sequence ID" value="NZ_CP119078.1"/>
</dbReference>
<evidence type="ECO:0000256" key="4">
    <source>
        <dbReference type="ARBA" id="ARBA00022448"/>
    </source>
</evidence>
<feature type="transmembrane region" description="Helical" evidence="8">
    <location>
        <begin position="20"/>
        <end position="43"/>
    </location>
</feature>
<evidence type="ECO:0000256" key="6">
    <source>
        <dbReference type="ARBA" id="ARBA00022989"/>
    </source>
</evidence>
<feature type="transmembrane region" description="Helical" evidence="8">
    <location>
        <begin position="395"/>
        <end position="412"/>
    </location>
</feature>
<reference evidence="10 11" key="1">
    <citation type="submission" date="2023-02" db="EMBL/GenBank/DDBJ databases">
        <title>Genome Sequence of L. cardiaca H63T.</title>
        <authorList>
            <person name="Lopez A.E."/>
            <person name="Cianciotto N.P."/>
        </authorList>
    </citation>
    <scope>NUCLEOTIDE SEQUENCE [LARGE SCALE GENOMIC DNA]</scope>
    <source>
        <strain evidence="10 11">H63</strain>
    </source>
</reference>
<keyword evidence="6 8" id="KW-1133">Transmembrane helix</keyword>
<feature type="transmembrane region" description="Helical" evidence="8">
    <location>
        <begin position="153"/>
        <end position="175"/>
    </location>
</feature>
<keyword evidence="5 8" id="KW-0812">Transmembrane</keyword>
<protein>
    <submittedName>
        <fullName evidence="10">MFS transporter</fullName>
    </submittedName>
</protein>
<dbReference type="PROSITE" id="PS00216">
    <property type="entry name" value="SUGAR_TRANSPORT_1"/>
    <property type="match status" value="1"/>
</dbReference>
<evidence type="ECO:0000313" key="11">
    <source>
        <dbReference type="Proteomes" id="UP001222087"/>
    </source>
</evidence>
<dbReference type="SUPFAM" id="SSF103473">
    <property type="entry name" value="MFS general substrate transporter"/>
    <property type="match status" value="1"/>
</dbReference>
<dbReference type="PROSITE" id="PS50850">
    <property type="entry name" value="MFS"/>
    <property type="match status" value="1"/>
</dbReference>
<dbReference type="InterPro" id="IPR011701">
    <property type="entry name" value="MFS"/>
</dbReference>
<keyword evidence="11" id="KW-1185">Reference proteome</keyword>
<comment type="similarity">
    <text evidence="3">Belongs to the major facilitator superfamily. TCR/Tet family.</text>
</comment>
<dbReference type="Pfam" id="PF07690">
    <property type="entry name" value="MFS_1"/>
    <property type="match status" value="1"/>
</dbReference>
<feature type="transmembrane region" description="Helical" evidence="8">
    <location>
        <begin position="278"/>
        <end position="297"/>
    </location>
</feature>
<dbReference type="Proteomes" id="UP001222087">
    <property type="component" value="Chromosome"/>
</dbReference>
<evidence type="ECO:0000313" key="10">
    <source>
        <dbReference type="EMBL" id="WED42868.1"/>
    </source>
</evidence>
<dbReference type="EMBL" id="CP119078">
    <property type="protein sequence ID" value="WED42868.1"/>
    <property type="molecule type" value="Genomic_DNA"/>
</dbReference>
<feature type="domain" description="Major facilitator superfamily (MFS) profile" evidence="9">
    <location>
        <begin position="20"/>
        <end position="417"/>
    </location>
</feature>
<dbReference type="Gene3D" id="1.20.1250.20">
    <property type="entry name" value="MFS general substrate transporter like domains"/>
    <property type="match status" value="1"/>
</dbReference>
<feature type="transmembrane region" description="Helical" evidence="8">
    <location>
        <begin position="239"/>
        <end position="258"/>
    </location>
</feature>
<feature type="transmembrane region" description="Helical" evidence="8">
    <location>
        <begin position="187"/>
        <end position="206"/>
    </location>
</feature>
<evidence type="ECO:0000256" key="3">
    <source>
        <dbReference type="ARBA" id="ARBA00007520"/>
    </source>
</evidence>
<feature type="transmembrane region" description="Helical" evidence="8">
    <location>
        <begin position="373"/>
        <end position="389"/>
    </location>
</feature>
<sequence length="422" mass="46325">MKPALAPSQTQPPFNTVLPLYLVIFFGFVGYSLMITLFTPMILHGHTSMVSVASTMTWRTILLGILLALYPLGQFLGSPILGALSDHYGRRKILILSLLFTTIFYILITVSLYFESLTLLILGLFLAGLSEGNIVVAQGAIADIADESDRGRLFGYIYLSASSAYIIGPLLGGSLANPNIISWFNDVTPFAIVCVCLFAVLIWIFFNFRETLSSNILQEKIAYKKLITNFSIIFTAKNLRFLFFINFLLYLAIFGFFRCYPMYLVDEFHMQVGQLSQFIAWVAVPIIVGNVWLTGFLANRYSPYIMTVVSAVLTGIFMLIIIIPHHVNALWITLFLTSLALAICLPACATLLSVSTSTTDQGKVMGNNQSLQVLAEALSGIIGGLLAAIMVKLSLIVLALIAILAAALLFIAQRPGSLKKLS</sequence>
<evidence type="ECO:0000256" key="1">
    <source>
        <dbReference type="ARBA" id="ARBA00003279"/>
    </source>
</evidence>
<dbReference type="PANTHER" id="PTHR23504">
    <property type="entry name" value="MAJOR FACILITATOR SUPERFAMILY DOMAIN-CONTAINING PROTEIN 10"/>
    <property type="match status" value="1"/>
</dbReference>
<feature type="transmembrane region" description="Helical" evidence="8">
    <location>
        <begin position="304"/>
        <end position="323"/>
    </location>
</feature>
<comment type="subcellular location">
    <subcellularLocation>
        <location evidence="2">Membrane</location>
        <topology evidence="2">Multi-pass membrane protein</topology>
    </subcellularLocation>
</comment>
<dbReference type="PANTHER" id="PTHR23504:SF15">
    <property type="entry name" value="MAJOR FACILITATOR SUPERFAMILY (MFS) PROFILE DOMAIN-CONTAINING PROTEIN"/>
    <property type="match status" value="1"/>
</dbReference>
<feature type="transmembrane region" description="Helical" evidence="8">
    <location>
        <begin position="49"/>
        <end position="72"/>
    </location>
</feature>
<feature type="transmembrane region" description="Helical" evidence="8">
    <location>
        <begin position="120"/>
        <end position="141"/>
    </location>
</feature>
<dbReference type="PRINTS" id="PR01035">
    <property type="entry name" value="TCRTETA"/>
</dbReference>
<evidence type="ECO:0000256" key="2">
    <source>
        <dbReference type="ARBA" id="ARBA00004141"/>
    </source>
</evidence>
<dbReference type="InterPro" id="IPR020846">
    <property type="entry name" value="MFS_dom"/>
</dbReference>
<keyword evidence="4" id="KW-0813">Transport</keyword>
<dbReference type="InterPro" id="IPR001958">
    <property type="entry name" value="Tet-R_TetA/multi-R_MdtG-like"/>
</dbReference>
<feature type="transmembrane region" description="Helical" evidence="8">
    <location>
        <begin position="329"/>
        <end position="352"/>
    </location>
</feature>
<evidence type="ECO:0000256" key="7">
    <source>
        <dbReference type="ARBA" id="ARBA00023136"/>
    </source>
</evidence>
<feature type="transmembrane region" description="Helical" evidence="8">
    <location>
        <begin position="93"/>
        <end position="114"/>
    </location>
</feature>
<evidence type="ECO:0000256" key="8">
    <source>
        <dbReference type="SAM" id="Phobius"/>
    </source>
</evidence>
<evidence type="ECO:0000259" key="9">
    <source>
        <dbReference type="PROSITE" id="PS50850"/>
    </source>
</evidence>
<organism evidence="10 11">
    <name type="scientific">Legionella cardiaca</name>
    <dbReference type="NCBI Taxonomy" id="1071983"/>
    <lineage>
        <taxon>Bacteria</taxon>
        <taxon>Pseudomonadati</taxon>
        <taxon>Pseudomonadota</taxon>
        <taxon>Gammaproteobacteria</taxon>
        <taxon>Legionellales</taxon>
        <taxon>Legionellaceae</taxon>
        <taxon>Legionella</taxon>
    </lineage>
</organism>
<keyword evidence="7 8" id="KW-0472">Membrane</keyword>
<accession>A0ABY8AQR8</accession>